<keyword evidence="3 8" id="KW-0418">Kinase</keyword>
<dbReference type="AlphaFoldDB" id="K1WQU5"/>
<dbReference type="InParanoid" id="K1WQU5"/>
<dbReference type="eggNOG" id="KOG2426">
    <property type="taxonomic scope" value="Eukaryota"/>
</dbReference>
<dbReference type="InterPro" id="IPR004007">
    <property type="entry name" value="DhaL_dom"/>
</dbReference>
<evidence type="ECO:0000256" key="1">
    <source>
        <dbReference type="ARBA" id="ARBA00022679"/>
    </source>
</evidence>
<keyword evidence="1" id="KW-0808">Transferase</keyword>
<dbReference type="InterPro" id="IPR036117">
    <property type="entry name" value="DhaL_dom_sf"/>
</dbReference>
<evidence type="ECO:0000256" key="4">
    <source>
        <dbReference type="ARBA" id="ARBA00022840"/>
    </source>
</evidence>
<organism evidence="8 9">
    <name type="scientific">Marssonina brunnea f. sp. multigermtubi (strain MB_m1)</name>
    <name type="common">Marssonina leaf spot fungus</name>
    <dbReference type="NCBI Taxonomy" id="1072389"/>
    <lineage>
        <taxon>Eukaryota</taxon>
        <taxon>Fungi</taxon>
        <taxon>Dikarya</taxon>
        <taxon>Ascomycota</taxon>
        <taxon>Pezizomycotina</taxon>
        <taxon>Leotiomycetes</taxon>
        <taxon>Helotiales</taxon>
        <taxon>Drepanopezizaceae</taxon>
        <taxon>Drepanopeziza</taxon>
    </lineage>
</organism>
<evidence type="ECO:0000313" key="9">
    <source>
        <dbReference type="Proteomes" id="UP000006753"/>
    </source>
</evidence>
<dbReference type="GO" id="GO:0004371">
    <property type="term" value="F:glycerone kinase activity"/>
    <property type="evidence" value="ECO:0007669"/>
    <property type="project" value="UniProtKB-EC"/>
</dbReference>
<dbReference type="PROSITE" id="PS51480">
    <property type="entry name" value="DHAL"/>
    <property type="match status" value="1"/>
</dbReference>
<dbReference type="OrthoDB" id="2139957at2759"/>
<evidence type="ECO:0000256" key="6">
    <source>
        <dbReference type="ARBA" id="ARBA00048898"/>
    </source>
</evidence>
<dbReference type="RefSeq" id="XP_007294501.1">
    <property type="nucleotide sequence ID" value="XM_007294439.1"/>
</dbReference>
<dbReference type="Gene3D" id="1.25.40.340">
    <property type="match status" value="1"/>
</dbReference>
<dbReference type="PANTHER" id="PTHR28629">
    <property type="entry name" value="TRIOKINASE/FMN CYCLASE"/>
    <property type="match status" value="1"/>
</dbReference>
<dbReference type="GO" id="GO:0019563">
    <property type="term" value="P:glycerol catabolic process"/>
    <property type="evidence" value="ECO:0007669"/>
    <property type="project" value="TreeGrafter"/>
</dbReference>
<dbReference type="GO" id="GO:0005829">
    <property type="term" value="C:cytosol"/>
    <property type="evidence" value="ECO:0007669"/>
    <property type="project" value="TreeGrafter"/>
</dbReference>
<keyword evidence="2" id="KW-0547">Nucleotide-binding</keyword>
<evidence type="ECO:0000259" key="7">
    <source>
        <dbReference type="PROSITE" id="PS51480"/>
    </source>
</evidence>
<protein>
    <submittedName>
        <fullName evidence="8">Dihydroxyacetone kinase</fullName>
    </submittedName>
</protein>
<reference evidence="8 9" key="1">
    <citation type="journal article" date="2012" name="BMC Genomics">
        <title>Sequencing the genome of Marssonina brunnea reveals fungus-poplar co-evolution.</title>
        <authorList>
            <person name="Zhu S."/>
            <person name="Cao Y.-Z."/>
            <person name="Jiang C."/>
            <person name="Tan B.-Y."/>
            <person name="Wang Z."/>
            <person name="Feng S."/>
            <person name="Zhang L."/>
            <person name="Su X.-H."/>
            <person name="Brejova B."/>
            <person name="Vinar T."/>
            <person name="Xu M."/>
            <person name="Wang M.-X."/>
            <person name="Zhang S.-G."/>
            <person name="Huang M.-R."/>
            <person name="Wu R."/>
            <person name="Zhou Y."/>
        </authorList>
    </citation>
    <scope>NUCLEOTIDE SEQUENCE [LARGE SCALE GENOMIC DNA]</scope>
    <source>
        <strain evidence="8 9">MB_m1</strain>
    </source>
</reference>
<gene>
    <name evidence="8" type="ORF">MBM_06612</name>
</gene>
<dbReference type="GO" id="GO:0050354">
    <property type="term" value="F:triokinase activity"/>
    <property type="evidence" value="ECO:0007669"/>
    <property type="project" value="UniProtKB-EC"/>
</dbReference>
<evidence type="ECO:0000313" key="8">
    <source>
        <dbReference type="EMBL" id="EKD15396.1"/>
    </source>
</evidence>
<dbReference type="FunFam" id="1.25.40.340:FF:000001">
    <property type="entry name" value="Dihydroxyacetone kinase 1"/>
    <property type="match status" value="1"/>
</dbReference>
<keyword evidence="4" id="KW-0067">ATP-binding</keyword>
<dbReference type="STRING" id="1072389.K1WQU5"/>
<keyword evidence="9" id="KW-1185">Reference proteome</keyword>
<dbReference type="OMA" id="YCIYLTA"/>
<dbReference type="KEGG" id="mbe:MBM_06612"/>
<dbReference type="PANTHER" id="PTHR28629:SF4">
    <property type="entry name" value="TRIOKINASE_FMN CYCLASE"/>
    <property type="match status" value="1"/>
</dbReference>
<evidence type="ECO:0000256" key="3">
    <source>
        <dbReference type="ARBA" id="ARBA00022777"/>
    </source>
</evidence>
<dbReference type="GO" id="GO:0005524">
    <property type="term" value="F:ATP binding"/>
    <property type="evidence" value="ECO:0007669"/>
    <property type="project" value="UniProtKB-KW"/>
</dbReference>
<dbReference type="Proteomes" id="UP000006753">
    <property type="component" value="Unassembled WGS sequence"/>
</dbReference>
<comment type="catalytic activity">
    <reaction evidence="5">
        <text>D-glyceraldehyde + ATP = D-glyceraldehyde 3-phosphate + ADP + H(+)</text>
        <dbReference type="Rhea" id="RHEA:13941"/>
        <dbReference type="ChEBI" id="CHEBI:15378"/>
        <dbReference type="ChEBI" id="CHEBI:17378"/>
        <dbReference type="ChEBI" id="CHEBI:30616"/>
        <dbReference type="ChEBI" id="CHEBI:59776"/>
        <dbReference type="ChEBI" id="CHEBI:456216"/>
        <dbReference type="EC" id="2.7.1.28"/>
    </reaction>
</comment>
<dbReference type="SUPFAM" id="SSF101473">
    <property type="entry name" value="DhaL-like"/>
    <property type="match status" value="1"/>
</dbReference>
<dbReference type="Pfam" id="PF02734">
    <property type="entry name" value="Dak2"/>
    <property type="match status" value="1"/>
</dbReference>
<dbReference type="HOGENOM" id="CLU_515926_0_0_1"/>
<comment type="catalytic activity">
    <reaction evidence="6">
        <text>dihydroxyacetone + ATP = dihydroxyacetone phosphate + ADP + H(+)</text>
        <dbReference type="Rhea" id="RHEA:15773"/>
        <dbReference type="ChEBI" id="CHEBI:15378"/>
        <dbReference type="ChEBI" id="CHEBI:16016"/>
        <dbReference type="ChEBI" id="CHEBI:30616"/>
        <dbReference type="ChEBI" id="CHEBI:57642"/>
        <dbReference type="ChEBI" id="CHEBI:456216"/>
        <dbReference type="EC" id="2.7.1.29"/>
    </reaction>
</comment>
<evidence type="ECO:0000256" key="5">
    <source>
        <dbReference type="ARBA" id="ARBA00047974"/>
    </source>
</evidence>
<name>K1WQU5_MARBU</name>
<accession>K1WQU5</accession>
<feature type="domain" description="DhaL" evidence="7">
    <location>
        <begin position="320"/>
        <end position="508"/>
    </location>
</feature>
<sequence>MSIVVEQTLPYSSAQLQLEDPTRWSRLLPLIRPSVKSIETANGQTVLVDTALASSENVLVAVVGRVGNFSSKILSESHLVAAFTVEQREKGISARDLARALEESGFPTENGVVVLRAGGAQDLTMAAGVIELTLDGVLKLDHILSLFAAAKPNVKASFEKTRALLDHFVGSTADTTSTFHKQKSGDRPAVAHAAGLVAFNSAKSSIDKDLSSLLRSKTPSTDSIFSIHYSDVNGLSRLENNILAHEISGFLAGRDSASYISQSTILNSQSQARGWAISSCVLPAYLLTPQAKPTNPLASANDSAPSEPSDITSAITFSDAQVRRMVTAGCERVIKEESTITEYDTIVGDGDCGYTLRDGATQVMSYVRTADLSKLPSTLRDLVDDLEVTMGGTSGALYCIFLSSLAQHLRHASTFPAALAGALESLLRYTRARLGDRTCLDCLIPFVETLKATGDSKKALSEAGNGVEGTKMLEARLGRSSYLDESATRGVPDPGAYGLLVLLEGMVGAQ</sequence>
<proteinExistence type="predicted"/>
<dbReference type="GeneID" id="18762547"/>
<dbReference type="InterPro" id="IPR050861">
    <property type="entry name" value="Dihydroxyacetone_Kinase"/>
</dbReference>
<dbReference type="EMBL" id="JH921442">
    <property type="protein sequence ID" value="EKD15396.1"/>
    <property type="molecule type" value="Genomic_DNA"/>
</dbReference>
<evidence type="ECO:0000256" key="2">
    <source>
        <dbReference type="ARBA" id="ARBA00022741"/>
    </source>
</evidence>
<dbReference type="SMART" id="SM01120">
    <property type="entry name" value="Dak2"/>
    <property type="match status" value="1"/>
</dbReference>